<gene>
    <name evidence="2" type="ORF">RUM44_000413</name>
</gene>
<comment type="caution">
    <text evidence="2">The sequence shown here is derived from an EMBL/GenBank/DDBJ whole genome shotgun (WGS) entry which is preliminary data.</text>
</comment>
<protein>
    <submittedName>
        <fullName evidence="2">Uncharacterized protein</fullName>
    </submittedName>
</protein>
<accession>A0ABR1B5F4</accession>
<keyword evidence="3" id="KW-1185">Reference proteome</keyword>
<evidence type="ECO:0000313" key="3">
    <source>
        <dbReference type="Proteomes" id="UP001359485"/>
    </source>
</evidence>
<sequence length="152" mass="17526">MVPKKKRKHRDLLCWAPLKMVERDSMLNQTYRLNSLTTWSPEALICLGTRNFFGKTRTSIEALRLQVIRREQRYIEERWVFAGGGRGQVAVGESSRSNARKRDVRSTVRLKESRNKRTGRARREGERENEELGGGRPGGGLGCTARWVRRPS</sequence>
<dbReference type="EMBL" id="JAWJWF010000003">
    <property type="protein sequence ID" value="KAK6635164.1"/>
    <property type="molecule type" value="Genomic_DNA"/>
</dbReference>
<proteinExistence type="predicted"/>
<evidence type="ECO:0000313" key="2">
    <source>
        <dbReference type="EMBL" id="KAK6635164.1"/>
    </source>
</evidence>
<reference evidence="2 3" key="1">
    <citation type="submission" date="2023-09" db="EMBL/GenBank/DDBJ databases">
        <title>Genomes of two closely related lineages of the louse Polyplax serrata with different host specificities.</title>
        <authorList>
            <person name="Martinu J."/>
            <person name="Tarabai H."/>
            <person name="Stefka J."/>
            <person name="Hypsa V."/>
        </authorList>
    </citation>
    <scope>NUCLEOTIDE SEQUENCE [LARGE SCALE GENOMIC DNA]</scope>
    <source>
        <strain evidence="2">98ZLc_SE</strain>
    </source>
</reference>
<feature type="region of interest" description="Disordered" evidence="1">
    <location>
        <begin position="88"/>
        <end position="152"/>
    </location>
</feature>
<feature type="compositionally biased region" description="Gly residues" evidence="1">
    <location>
        <begin position="132"/>
        <end position="142"/>
    </location>
</feature>
<name>A0ABR1B5F4_POLSC</name>
<evidence type="ECO:0000256" key="1">
    <source>
        <dbReference type="SAM" id="MobiDB-lite"/>
    </source>
</evidence>
<dbReference type="Proteomes" id="UP001359485">
    <property type="component" value="Unassembled WGS sequence"/>
</dbReference>
<organism evidence="2 3">
    <name type="scientific">Polyplax serrata</name>
    <name type="common">Common mouse louse</name>
    <dbReference type="NCBI Taxonomy" id="468196"/>
    <lineage>
        <taxon>Eukaryota</taxon>
        <taxon>Metazoa</taxon>
        <taxon>Ecdysozoa</taxon>
        <taxon>Arthropoda</taxon>
        <taxon>Hexapoda</taxon>
        <taxon>Insecta</taxon>
        <taxon>Pterygota</taxon>
        <taxon>Neoptera</taxon>
        <taxon>Paraneoptera</taxon>
        <taxon>Psocodea</taxon>
        <taxon>Troctomorpha</taxon>
        <taxon>Phthiraptera</taxon>
        <taxon>Anoplura</taxon>
        <taxon>Polyplacidae</taxon>
        <taxon>Polyplax</taxon>
    </lineage>
</organism>
<feature type="compositionally biased region" description="Basic and acidic residues" evidence="1">
    <location>
        <begin position="100"/>
        <end position="126"/>
    </location>
</feature>